<dbReference type="PANTHER" id="PTHR22683:SF41">
    <property type="entry name" value="DNA TRANSLOCASE FTSK"/>
    <property type="match status" value="1"/>
</dbReference>
<proteinExistence type="inferred from homology"/>
<keyword evidence="3" id="KW-1003">Cell membrane</keyword>
<evidence type="ECO:0000256" key="11">
    <source>
        <dbReference type="ARBA" id="ARBA00023136"/>
    </source>
</evidence>
<organism evidence="17 18">
    <name type="scientific">Desulfovibrio ferrophilus</name>
    <dbReference type="NCBI Taxonomy" id="241368"/>
    <lineage>
        <taxon>Bacteria</taxon>
        <taxon>Pseudomonadati</taxon>
        <taxon>Thermodesulfobacteriota</taxon>
        <taxon>Desulfovibrionia</taxon>
        <taxon>Desulfovibrionales</taxon>
        <taxon>Desulfovibrionaceae</taxon>
        <taxon>Desulfovibrio</taxon>
    </lineage>
</organism>
<dbReference type="GO" id="GO:0007059">
    <property type="term" value="P:chromosome segregation"/>
    <property type="evidence" value="ECO:0007669"/>
    <property type="project" value="UniProtKB-KW"/>
</dbReference>
<dbReference type="InterPro" id="IPR036390">
    <property type="entry name" value="WH_DNA-bd_sf"/>
</dbReference>
<keyword evidence="8 13" id="KW-0067">ATP-binding</keyword>
<protein>
    <submittedName>
        <fullName evidence="17">Cell division protein FtsK</fullName>
    </submittedName>
</protein>
<evidence type="ECO:0000256" key="5">
    <source>
        <dbReference type="ARBA" id="ARBA00022692"/>
    </source>
</evidence>
<dbReference type="GO" id="GO:0051301">
    <property type="term" value="P:cell division"/>
    <property type="evidence" value="ECO:0007669"/>
    <property type="project" value="UniProtKB-KW"/>
</dbReference>
<evidence type="ECO:0000256" key="6">
    <source>
        <dbReference type="ARBA" id="ARBA00022741"/>
    </source>
</evidence>
<feature type="transmembrane region" description="Helical" evidence="15">
    <location>
        <begin position="87"/>
        <end position="105"/>
    </location>
</feature>
<keyword evidence="10" id="KW-0238">DNA-binding</keyword>
<evidence type="ECO:0000256" key="4">
    <source>
        <dbReference type="ARBA" id="ARBA00022618"/>
    </source>
</evidence>
<dbReference type="RefSeq" id="WP_126377181.1">
    <property type="nucleotide sequence ID" value="NZ_AP017378.1"/>
</dbReference>
<evidence type="ECO:0000256" key="7">
    <source>
        <dbReference type="ARBA" id="ARBA00022829"/>
    </source>
</evidence>
<dbReference type="Pfam" id="PF09397">
    <property type="entry name" value="FtsK_gamma"/>
    <property type="match status" value="1"/>
</dbReference>
<dbReference type="Pfam" id="PF13491">
    <property type="entry name" value="FtsK_4TM"/>
    <property type="match status" value="1"/>
</dbReference>
<dbReference type="InterPro" id="IPR002543">
    <property type="entry name" value="FtsK_dom"/>
</dbReference>
<dbReference type="InterPro" id="IPR041027">
    <property type="entry name" value="FtsK_alpha"/>
</dbReference>
<dbReference type="GO" id="GO:0005886">
    <property type="term" value="C:plasma membrane"/>
    <property type="evidence" value="ECO:0007669"/>
    <property type="project" value="UniProtKB-SubCell"/>
</dbReference>
<dbReference type="GO" id="GO:0005524">
    <property type="term" value="F:ATP binding"/>
    <property type="evidence" value="ECO:0007669"/>
    <property type="project" value="UniProtKB-UniRule"/>
</dbReference>
<evidence type="ECO:0000256" key="15">
    <source>
        <dbReference type="SAM" id="Phobius"/>
    </source>
</evidence>
<dbReference type="KEGG" id="dfl:DFE_0974"/>
<keyword evidence="12" id="KW-0131">Cell cycle</keyword>
<dbReference type="OrthoDB" id="9807790at2"/>
<dbReference type="EMBL" id="AP017378">
    <property type="protein sequence ID" value="BBD07700.1"/>
    <property type="molecule type" value="Genomic_DNA"/>
</dbReference>
<feature type="region of interest" description="Disordered" evidence="14">
    <location>
        <begin position="185"/>
        <end position="261"/>
    </location>
</feature>
<evidence type="ECO:0000256" key="2">
    <source>
        <dbReference type="ARBA" id="ARBA00006474"/>
    </source>
</evidence>
<keyword evidence="6 13" id="KW-0547">Nucleotide-binding</keyword>
<reference evidence="17 18" key="1">
    <citation type="journal article" date="2018" name="Sci. Adv.">
        <title>Multi-heme cytochromes provide a pathway for survival in energy-limited environments.</title>
        <authorList>
            <person name="Deng X."/>
            <person name="Dohmae N."/>
            <person name="Nealson K.H."/>
            <person name="Hashimoto K."/>
            <person name="Okamoto A."/>
        </authorList>
    </citation>
    <scope>NUCLEOTIDE SEQUENCE [LARGE SCALE GENOMIC DNA]</scope>
    <source>
        <strain evidence="17 18">IS5</strain>
    </source>
</reference>
<evidence type="ECO:0000256" key="3">
    <source>
        <dbReference type="ARBA" id="ARBA00022475"/>
    </source>
</evidence>
<sequence length="732" mass="79813">MLREIVALALLFCAIALAVSLTSYSPQDPSFNHAVSHGYEVKNAVGLVGAYVADLLVVLLGIGSWLVPVAFGALAIGNFLPRLFPAWWRWLGWFLFLLCTMPLGASEWGRAHAAIIEVKGGGLFGQIFIDQARFYLRPTGAGLLWLFTLIVAFQLLMGLTWGMFFKRIRGQFLDLGFKLKERRHRKQRRETALPKESNRKSSKTQTPEETGSFLRLGRKKKAEVSAAATKPKSSKRAPAKRVPTPGEAAAAGSGPPPVEFLKAPTSDGPSIPQEVLDERAVRLEACLADFGIQGEVQGATPGPVVTMFEYKPAPGVKISRIAGLSDDLALALRASAVRIEAPLAGRDTVGVEIPNDDRETVYLREVMESEQFQGSKSLLTLALGKDIHGTPYVSDLAKMPHLLVAGATGQGKSVCINSLLMSFLYKASPDEVKLLLVDPKRIELALYADLPHLVHPVVTDMALAKNALDWAVYEMEQRYDAMARLGVRNIEGYNKKLESFGAEKPEEFADLTHMPFQVIVIDELADLMLTAKKEVETSIVRLAQLARASGIHMILATQRPSVDVVTGLIKANFPSRVAFTVTSPQDSRTILDTVGANHLLGKGDMLFKPGGGKTLRLHGALVDEDEIGQVIKYWKAQSAQNFDLDFGDWSREEKLSGSATGGSGGQGIPDDPIYGEAVQFVMEQGKASISLIQRRFRIGFNRAARYVEQMEQDGIVGPADGSKPRQVIGGRD</sequence>
<gene>
    <name evidence="17" type="ORF">DFE_0974</name>
</gene>
<evidence type="ECO:0000256" key="9">
    <source>
        <dbReference type="ARBA" id="ARBA00022989"/>
    </source>
</evidence>
<evidence type="ECO:0000313" key="17">
    <source>
        <dbReference type="EMBL" id="BBD07700.1"/>
    </source>
</evidence>
<keyword evidence="5 15" id="KW-0812">Transmembrane</keyword>
<keyword evidence="18" id="KW-1185">Reference proteome</keyword>
<evidence type="ECO:0000313" key="18">
    <source>
        <dbReference type="Proteomes" id="UP000269883"/>
    </source>
</evidence>
<dbReference type="InterPro" id="IPR018541">
    <property type="entry name" value="Ftsk_gamma"/>
</dbReference>
<evidence type="ECO:0000256" key="13">
    <source>
        <dbReference type="PROSITE-ProRule" id="PRU00289"/>
    </source>
</evidence>
<evidence type="ECO:0000259" key="16">
    <source>
        <dbReference type="PROSITE" id="PS50901"/>
    </source>
</evidence>
<dbReference type="Pfam" id="PF17854">
    <property type="entry name" value="FtsK_alpha"/>
    <property type="match status" value="1"/>
</dbReference>
<dbReference type="PANTHER" id="PTHR22683">
    <property type="entry name" value="SPORULATION PROTEIN RELATED"/>
    <property type="match status" value="1"/>
</dbReference>
<evidence type="ECO:0000256" key="8">
    <source>
        <dbReference type="ARBA" id="ARBA00022840"/>
    </source>
</evidence>
<feature type="compositionally biased region" description="Basic and acidic residues" evidence="14">
    <location>
        <begin position="189"/>
        <end position="199"/>
    </location>
</feature>
<dbReference type="Gene3D" id="3.30.980.40">
    <property type="match status" value="1"/>
</dbReference>
<comment type="subcellular location">
    <subcellularLocation>
        <location evidence="1">Cell membrane</location>
        <topology evidence="1">Multi-pass membrane protein</topology>
    </subcellularLocation>
</comment>
<dbReference type="Pfam" id="PF01580">
    <property type="entry name" value="FtsK_SpoIIIE"/>
    <property type="match status" value="1"/>
</dbReference>
<dbReference type="Gene3D" id="1.10.10.10">
    <property type="entry name" value="Winged helix-like DNA-binding domain superfamily/Winged helix DNA-binding domain"/>
    <property type="match status" value="1"/>
</dbReference>
<dbReference type="Gene3D" id="3.40.50.300">
    <property type="entry name" value="P-loop containing nucleotide triphosphate hydrolases"/>
    <property type="match status" value="1"/>
</dbReference>
<dbReference type="AlphaFoldDB" id="A0A2Z6AWV4"/>
<feature type="transmembrane region" description="Helical" evidence="15">
    <location>
        <begin position="55"/>
        <end position="80"/>
    </location>
</feature>
<evidence type="ECO:0000256" key="1">
    <source>
        <dbReference type="ARBA" id="ARBA00004651"/>
    </source>
</evidence>
<dbReference type="InterPro" id="IPR050206">
    <property type="entry name" value="FtsK/SpoIIIE/SftA"/>
</dbReference>
<dbReference type="InterPro" id="IPR025199">
    <property type="entry name" value="FtsK_4TM"/>
</dbReference>
<dbReference type="SUPFAM" id="SSF52540">
    <property type="entry name" value="P-loop containing nucleoside triphosphate hydrolases"/>
    <property type="match status" value="1"/>
</dbReference>
<dbReference type="InterPro" id="IPR036388">
    <property type="entry name" value="WH-like_DNA-bd_sf"/>
</dbReference>
<dbReference type="Proteomes" id="UP000269883">
    <property type="component" value="Chromosome"/>
</dbReference>
<dbReference type="PROSITE" id="PS50901">
    <property type="entry name" value="FTSK"/>
    <property type="match status" value="1"/>
</dbReference>
<keyword evidence="9 15" id="KW-1133">Transmembrane helix</keyword>
<evidence type="ECO:0000256" key="12">
    <source>
        <dbReference type="ARBA" id="ARBA00023306"/>
    </source>
</evidence>
<evidence type="ECO:0000256" key="14">
    <source>
        <dbReference type="SAM" id="MobiDB-lite"/>
    </source>
</evidence>
<dbReference type="InterPro" id="IPR027417">
    <property type="entry name" value="P-loop_NTPase"/>
</dbReference>
<feature type="domain" description="FtsK" evidence="16">
    <location>
        <begin position="389"/>
        <end position="588"/>
    </location>
</feature>
<feature type="transmembrane region" description="Helical" evidence="15">
    <location>
        <begin position="143"/>
        <end position="165"/>
    </location>
</feature>
<comment type="similarity">
    <text evidence="2">Belongs to the FtsK/SpoIIIE/SftA family.</text>
</comment>
<keyword evidence="7" id="KW-0159">Chromosome partition</keyword>
<keyword evidence="11 15" id="KW-0472">Membrane</keyword>
<dbReference type="GO" id="GO:0003677">
    <property type="term" value="F:DNA binding"/>
    <property type="evidence" value="ECO:0007669"/>
    <property type="project" value="UniProtKB-KW"/>
</dbReference>
<accession>A0A2Z6AWV4</accession>
<keyword evidence="4 17" id="KW-0132">Cell division</keyword>
<name>A0A2Z6AWV4_9BACT</name>
<dbReference type="SUPFAM" id="SSF46785">
    <property type="entry name" value="Winged helix' DNA-binding domain"/>
    <property type="match status" value="1"/>
</dbReference>
<evidence type="ECO:0000256" key="10">
    <source>
        <dbReference type="ARBA" id="ARBA00023125"/>
    </source>
</evidence>
<dbReference type="SMART" id="SM00843">
    <property type="entry name" value="Ftsk_gamma"/>
    <property type="match status" value="1"/>
</dbReference>
<feature type="binding site" evidence="13">
    <location>
        <begin position="406"/>
        <end position="413"/>
    </location>
    <ligand>
        <name>ATP</name>
        <dbReference type="ChEBI" id="CHEBI:30616"/>
    </ligand>
</feature>